<proteinExistence type="predicted"/>
<evidence type="ECO:0000259" key="1">
    <source>
        <dbReference type="SMART" id="SM00860"/>
    </source>
</evidence>
<reference evidence="2 3" key="1">
    <citation type="submission" date="2015-07" db="EMBL/GenBank/DDBJ databases">
        <authorList>
            <person name="Ju K.-S."/>
            <person name="Doroghazi J.R."/>
            <person name="Metcalf W.W."/>
        </authorList>
    </citation>
    <scope>NUCLEOTIDE SEQUENCE [LARGE SCALE GENOMIC DNA]</scope>
    <source>
        <strain evidence="2 3">NRRL B-3589</strain>
    </source>
</reference>
<evidence type="ECO:0000313" key="3">
    <source>
        <dbReference type="Proteomes" id="UP000037020"/>
    </source>
</evidence>
<feature type="domain" description="Knr4/Smi1-like" evidence="1">
    <location>
        <begin position="28"/>
        <end position="168"/>
    </location>
</feature>
<dbReference type="SUPFAM" id="SSF160631">
    <property type="entry name" value="SMI1/KNR4-like"/>
    <property type="match status" value="1"/>
</dbReference>
<organism evidence="2 3">
    <name type="scientific">Streptomyces varsoviensis</name>
    <dbReference type="NCBI Taxonomy" id="67373"/>
    <lineage>
        <taxon>Bacteria</taxon>
        <taxon>Bacillati</taxon>
        <taxon>Actinomycetota</taxon>
        <taxon>Actinomycetes</taxon>
        <taxon>Kitasatosporales</taxon>
        <taxon>Streptomycetaceae</taxon>
        <taxon>Streptomyces</taxon>
    </lineage>
</organism>
<name>A0ABR5JD45_9ACTN</name>
<dbReference type="SMART" id="SM00860">
    <property type="entry name" value="SMI1_KNR4"/>
    <property type="match status" value="1"/>
</dbReference>
<dbReference type="Pfam" id="PF14568">
    <property type="entry name" value="SUKH_6"/>
    <property type="match status" value="1"/>
</dbReference>
<dbReference type="Gene3D" id="3.40.1580.10">
    <property type="entry name" value="SMI1/KNR4-like"/>
    <property type="match status" value="1"/>
</dbReference>
<dbReference type="EMBL" id="LGUT01000314">
    <property type="protein sequence ID" value="KOG91314.1"/>
    <property type="molecule type" value="Genomic_DNA"/>
</dbReference>
<dbReference type="Proteomes" id="UP000037020">
    <property type="component" value="Unassembled WGS sequence"/>
</dbReference>
<sequence length="176" mass="19173">MGYFEGFDVAGFWEDSPVARDEYAEMTPPAPEVIASVEEELGGYRLPGSYVELMGVRNGGVPVRVRFPMSEPTSWAGDHLVINGIMGIGRTRPCSLGGEFGSRFWIEEWEYPDIGVYFADTPSAGHDMLALDYRACGAGGEPVVVHVDQENDFAITFAAESFEAFARGLESTAFGL</sequence>
<comment type="caution">
    <text evidence="2">The sequence shown here is derived from an EMBL/GenBank/DDBJ whole genome shotgun (WGS) entry which is preliminary data.</text>
</comment>
<dbReference type="InterPro" id="IPR037883">
    <property type="entry name" value="Knr4/Smi1-like_sf"/>
</dbReference>
<keyword evidence="3" id="KW-1185">Reference proteome</keyword>
<evidence type="ECO:0000313" key="2">
    <source>
        <dbReference type="EMBL" id="KOG91314.1"/>
    </source>
</evidence>
<protein>
    <submittedName>
        <fullName evidence="2">SMI1 / KNR4 family protein</fullName>
    </submittedName>
</protein>
<dbReference type="InterPro" id="IPR018958">
    <property type="entry name" value="Knr4/Smi1-like_dom"/>
</dbReference>
<gene>
    <name evidence="2" type="ORF">ADK38_03875</name>
</gene>
<accession>A0ABR5JD45</accession>